<feature type="transmembrane region" description="Helical" evidence="10">
    <location>
        <begin position="20"/>
        <end position="39"/>
    </location>
</feature>
<evidence type="ECO:0000256" key="8">
    <source>
        <dbReference type="ARBA" id="ARBA00023136"/>
    </source>
</evidence>
<keyword evidence="12" id="KW-1185">Reference proteome</keyword>
<feature type="transmembrane region" description="Helical" evidence="10">
    <location>
        <begin position="140"/>
        <end position="160"/>
    </location>
</feature>
<evidence type="ECO:0000256" key="5">
    <source>
        <dbReference type="ARBA" id="ARBA00022475"/>
    </source>
</evidence>
<dbReference type="CDD" id="cd13143">
    <property type="entry name" value="MATE_MepA_like"/>
    <property type="match status" value="1"/>
</dbReference>
<comment type="subcellular location">
    <subcellularLocation>
        <location evidence="1">Cell membrane</location>
        <topology evidence="1">Multi-pass membrane protein</topology>
    </subcellularLocation>
</comment>
<evidence type="ECO:0000256" key="7">
    <source>
        <dbReference type="ARBA" id="ARBA00022989"/>
    </source>
</evidence>
<evidence type="ECO:0000256" key="2">
    <source>
        <dbReference type="ARBA" id="ARBA00008417"/>
    </source>
</evidence>
<evidence type="ECO:0000256" key="3">
    <source>
        <dbReference type="ARBA" id="ARBA00022106"/>
    </source>
</evidence>
<dbReference type="GO" id="GO:0005886">
    <property type="term" value="C:plasma membrane"/>
    <property type="evidence" value="ECO:0007669"/>
    <property type="project" value="UniProtKB-SubCell"/>
</dbReference>
<dbReference type="InterPro" id="IPR045070">
    <property type="entry name" value="MATE_MepA-like"/>
</dbReference>
<feature type="transmembrane region" description="Helical" evidence="10">
    <location>
        <begin position="94"/>
        <end position="120"/>
    </location>
</feature>
<dbReference type="PANTHER" id="PTHR43823:SF3">
    <property type="entry name" value="MULTIDRUG EXPORT PROTEIN MEPA"/>
    <property type="match status" value="1"/>
</dbReference>
<gene>
    <name evidence="11" type="ORF">H8S09_01390</name>
</gene>
<dbReference type="GO" id="GO:0042910">
    <property type="term" value="F:xenobiotic transmembrane transporter activity"/>
    <property type="evidence" value="ECO:0007669"/>
    <property type="project" value="InterPro"/>
</dbReference>
<accession>A0A8I0DTY3</accession>
<feature type="transmembrane region" description="Helical" evidence="10">
    <location>
        <begin position="172"/>
        <end position="192"/>
    </location>
</feature>
<dbReference type="InterPro" id="IPR048279">
    <property type="entry name" value="MdtK-like"/>
</dbReference>
<dbReference type="InterPro" id="IPR051327">
    <property type="entry name" value="MATE_MepA_subfamily"/>
</dbReference>
<dbReference type="PANTHER" id="PTHR43823">
    <property type="entry name" value="SPORULATION PROTEIN YKVU"/>
    <property type="match status" value="1"/>
</dbReference>
<dbReference type="InterPro" id="IPR002528">
    <property type="entry name" value="MATE_fam"/>
</dbReference>
<organism evidence="11 12">
    <name type="scientific">Coprococcus hominis</name>
    <name type="common">ex Liu et al. 2022</name>
    <dbReference type="NCBI Taxonomy" id="2763039"/>
    <lineage>
        <taxon>Bacteria</taxon>
        <taxon>Bacillati</taxon>
        <taxon>Bacillota</taxon>
        <taxon>Clostridia</taxon>
        <taxon>Lachnospirales</taxon>
        <taxon>Lachnospiraceae</taxon>
        <taxon>Coprococcus</taxon>
    </lineage>
</organism>
<feature type="transmembrane region" description="Helical" evidence="10">
    <location>
        <begin position="361"/>
        <end position="380"/>
    </location>
</feature>
<name>A0A8I0DTY3_9FIRM</name>
<sequence length="455" mass="49460">MNTQTTNENPLGSQPVKKLLMQFAIPSIVAMLVSSLYNIVDQFFIGRNVGELGNAATNISFPLSISCIAIALLFGIGGASAFNLAMGKGEKEKAVYYIGNSAVMLFGCGVILTTITLLFLEPLLRFFGSPDNVLSYAKTYTGIVAIGFPFLILTTGSGHLIRADGRPKISMICNLTGAVINTILDALFVSVLQMGMAGAAIATVIGQVISAGLVIWFLSHCKTVTIRKKHLRISRSIIARVSSLGTAPCSNQLAMMIVQIIMNKSLKYYGSLSIYGEAIPIACAGIITKVNQVFLSLIIGISQGLQPITSYNYGAGKYKRVKSAYLFASTCGFVIALIAFLLFQFVPRQIISIFGNGSESYFQFSISYFRIFLFFTFINFMQPITSNFFTSIGKPKKGTFLSLTRQILFLLPLLIILPLFMGIDGIMYSGPIADGLAGAVAIFMVWNEFRTKPFR</sequence>
<dbReference type="GO" id="GO:0046677">
    <property type="term" value="P:response to antibiotic"/>
    <property type="evidence" value="ECO:0007669"/>
    <property type="project" value="UniProtKB-KW"/>
</dbReference>
<evidence type="ECO:0000313" key="12">
    <source>
        <dbReference type="Proteomes" id="UP000615234"/>
    </source>
</evidence>
<feature type="transmembrane region" description="Helical" evidence="10">
    <location>
        <begin position="266"/>
        <end position="287"/>
    </location>
</feature>
<evidence type="ECO:0000256" key="1">
    <source>
        <dbReference type="ARBA" id="ARBA00004651"/>
    </source>
</evidence>
<keyword evidence="9" id="KW-0046">Antibiotic resistance</keyword>
<feature type="transmembrane region" description="Helical" evidence="10">
    <location>
        <begin position="426"/>
        <end position="446"/>
    </location>
</feature>
<proteinExistence type="inferred from homology"/>
<evidence type="ECO:0000256" key="10">
    <source>
        <dbReference type="SAM" id="Phobius"/>
    </source>
</evidence>
<dbReference type="PIRSF" id="PIRSF006603">
    <property type="entry name" value="DinF"/>
    <property type="match status" value="1"/>
</dbReference>
<comment type="caution">
    <text evidence="11">The sequence shown here is derived from an EMBL/GenBank/DDBJ whole genome shotgun (WGS) entry which is preliminary data.</text>
</comment>
<feature type="transmembrane region" description="Helical" evidence="10">
    <location>
        <begin position="198"/>
        <end position="219"/>
    </location>
</feature>
<dbReference type="Proteomes" id="UP000615234">
    <property type="component" value="Unassembled WGS sequence"/>
</dbReference>
<protein>
    <recommendedName>
        <fullName evidence="3">Multidrug export protein MepA</fullName>
    </recommendedName>
</protein>
<feature type="transmembrane region" description="Helical" evidence="10">
    <location>
        <begin position="293"/>
        <end position="313"/>
    </location>
</feature>
<keyword evidence="6 10" id="KW-0812">Transmembrane</keyword>
<feature type="transmembrane region" description="Helical" evidence="10">
    <location>
        <begin position="59"/>
        <end position="82"/>
    </location>
</feature>
<evidence type="ECO:0000256" key="9">
    <source>
        <dbReference type="ARBA" id="ARBA00023251"/>
    </source>
</evidence>
<feature type="transmembrane region" description="Helical" evidence="10">
    <location>
        <begin position="400"/>
        <end position="420"/>
    </location>
</feature>
<dbReference type="RefSeq" id="WP_118615122.1">
    <property type="nucleotide sequence ID" value="NZ_JACOOX010000001.1"/>
</dbReference>
<reference evidence="11 12" key="1">
    <citation type="submission" date="2020-08" db="EMBL/GenBank/DDBJ databases">
        <title>Genome public.</title>
        <authorList>
            <person name="Liu C."/>
            <person name="Sun Q."/>
        </authorList>
    </citation>
    <scope>NUCLEOTIDE SEQUENCE [LARGE SCALE GENOMIC DNA]</scope>
    <source>
        <strain evidence="11 12">NSJ-10</strain>
    </source>
</reference>
<evidence type="ECO:0000256" key="4">
    <source>
        <dbReference type="ARBA" id="ARBA00022448"/>
    </source>
</evidence>
<dbReference type="Pfam" id="PF01554">
    <property type="entry name" value="MatE"/>
    <property type="match status" value="2"/>
</dbReference>
<dbReference type="AlphaFoldDB" id="A0A8I0DTY3"/>
<keyword evidence="5" id="KW-1003">Cell membrane</keyword>
<keyword evidence="7 10" id="KW-1133">Transmembrane helix</keyword>
<dbReference type="EMBL" id="JACOOX010000001">
    <property type="protein sequence ID" value="MBC5661556.1"/>
    <property type="molecule type" value="Genomic_DNA"/>
</dbReference>
<evidence type="ECO:0000256" key="6">
    <source>
        <dbReference type="ARBA" id="ARBA00022692"/>
    </source>
</evidence>
<dbReference type="GO" id="GO:0015297">
    <property type="term" value="F:antiporter activity"/>
    <property type="evidence" value="ECO:0007669"/>
    <property type="project" value="InterPro"/>
</dbReference>
<evidence type="ECO:0000313" key="11">
    <source>
        <dbReference type="EMBL" id="MBC5661556.1"/>
    </source>
</evidence>
<keyword evidence="4" id="KW-0813">Transport</keyword>
<keyword evidence="8 10" id="KW-0472">Membrane</keyword>
<comment type="similarity">
    <text evidence="2">Belongs to the multi antimicrobial extrusion (MATE) (TC 2.A.66.1) family. MepA subfamily.</text>
</comment>
<feature type="transmembrane region" description="Helical" evidence="10">
    <location>
        <begin position="325"/>
        <end position="346"/>
    </location>
</feature>